<evidence type="ECO:0000313" key="2">
    <source>
        <dbReference type="Proteomes" id="UP000297700"/>
    </source>
</evidence>
<accession>A0A4Y9PQK0</accession>
<dbReference type="Proteomes" id="UP000297700">
    <property type="component" value="Unassembled WGS sequence"/>
</dbReference>
<organism evidence="1 2">
    <name type="scientific">Bradyrhizobium frederickii</name>
    <dbReference type="NCBI Taxonomy" id="2560054"/>
    <lineage>
        <taxon>Bacteria</taxon>
        <taxon>Pseudomonadati</taxon>
        <taxon>Pseudomonadota</taxon>
        <taxon>Alphaproteobacteria</taxon>
        <taxon>Hyphomicrobiales</taxon>
        <taxon>Nitrobacteraceae</taxon>
        <taxon>Bradyrhizobium</taxon>
    </lineage>
</organism>
<comment type="caution">
    <text evidence="1">The sequence shown here is derived from an EMBL/GenBank/DDBJ whole genome shotgun (WGS) entry which is preliminary data.</text>
</comment>
<dbReference type="AlphaFoldDB" id="A0A4Y9PQK0"/>
<dbReference type="EMBL" id="SPQS01000001">
    <property type="protein sequence ID" value="TFV80753.1"/>
    <property type="molecule type" value="Genomic_DNA"/>
</dbReference>
<name>A0A4Y9PQK0_9BRAD</name>
<evidence type="ECO:0000313" key="1">
    <source>
        <dbReference type="EMBL" id="TFV80753.1"/>
    </source>
</evidence>
<protein>
    <submittedName>
        <fullName evidence="1">Excisionase</fullName>
    </submittedName>
</protein>
<sequence>MDEACEVTGLRRTKLYELIGAGRIVTTTIGRRRPGVVQSLLALLDTNMSN</sequence>
<proteinExistence type="predicted"/>
<gene>
    <name evidence="1" type="ORF">E4K64_00465</name>
</gene>
<reference evidence="1 2" key="1">
    <citation type="submission" date="2019-03" db="EMBL/GenBank/DDBJ databases">
        <title>Bradyrhizobium strains diversity.</title>
        <authorList>
            <person name="Urquiaga M.C.O."/>
            <person name="Hungria M."/>
            <person name="Delamuta J.R.M."/>
            <person name="Klepa M.S."/>
        </authorList>
    </citation>
    <scope>NUCLEOTIDE SEQUENCE [LARGE SCALE GENOMIC DNA]</scope>
    <source>
        <strain evidence="1 2">CNPSo 3426</strain>
    </source>
</reference>